<dbReference type="GeneID" id="41596752"/>
<dbReference type="SUPFAM" id="SSF53790">
    <property type="entry name" value="Tetrapyrrole methylase"/>
    <property type="match status" value="1"/>
</dbReference>
<dbReference type="STRING" id="1459636.NTE_00916"/>
<dbReference type="NCBIfam" id="TIGR01466">
    <property type="entry name" value="cobJ_cbiH"/>
    <property type="match status" value="1"/>
</dbReference>
<dbReference type="Gene3D" id="3.30.950.10">
    <property type="entry name" value="Methyltransferase, Cobalt-precorrin-4 Transmethylase, Domain 2"/>
    <property type="match status" value="1"/>
</dbReference>
<proteinExistence type="predicted"/>
<dbReference type="InterPro" id="IPR035996">
    <property type="entry name" value="4pyrrol_Methylase_sf"/>
</dbReference>
<evidence type="ECO:0000313" key="7">
    <source>
        <dbReference type="EMBL" id="AIF82992.1"/>
    </source>
</evidence>
<evidence type="ECO:0000256" key="1">
    <source>
        <dbReference type="ARBA" id="ARBA00004953"/>
    </source>
</evidence>
<dbReference type="RefSeq" id="WP_148699848.1">
    <property type="nucleotide sequence ID" value="NZ_CP007174.1"/>
</dbReference>
<dbReference type="InterPro" id="IPR014776">
    <property type="entry name" value="4pyrrole_Mease_sub2"/>
</dbReference>
<keyword evidence="5" id="KW-0949">S-adenosyl-L-methionine</keyword>
<name>A0A075MQ42_9ARCH</name>
<keyword evidence="4 7" id="KW-0808">Transferase</keyword>
<dbReference type="GO" id="GO:0032259">
    <property type="term" value="P:methylation"/>
    <property type="evidence" value="ECO:0007669"/>
    <property type="project" value="UniProtKB-KW"/>
</dbReference>
<gene>
    <name evidence="7" type="ORF">NTE_00916</name>
</gene>
<dbReference type="EC" id="2.1.1.131" evidence="7"/>
<comment type="pathway">
    <text evidence="1">Cofactor biosynthesis; adenosylcobalamin biosynthesis.</text>
</comment>
<keyword evidence="8" id="KW-1185">Reference proteome</keyword>
<dbReference type="GO" id="GO:0030789">
    <property type="term" value="F:precorrin-3B C17-methyltransferase activity"/>
    <property type="evidence" value="ECO:0007669"/>
    <property type="project" value="UniProtKB-EC"/>
</dbReference>
<dbReference type="Pfam" id="PF00590">
    <property type="entry name" value="TP_methylase"/>
    <property type="match status" value="1"/>
</dbReference>
<evidence type="ECO:0000256" key="3">
    <source>
        <dbReference type="ARBA" id="ARBA00022603"/>
    </source>
</evidence>
<dbReference type="InterPro" id="IPR006363">
    <property type="entry name" value="Cbl_synth_CobJ/CibH_dom"/>
</dbReference>
<keyword evidence="3 7" id="KW-0489">Methyltransferase</keyword>
<dbReference type="EMBL" id="CP007174">
    <property type="protein sequence ID" value="AIF82992.1"/>
    <property type="molecule type" value="Genomic_DNA"/>
</dbReference>
<keyword evidence="2" id="KW-0169">Cobalamin biosynthesis</keyword>
<accession>A0A075MQ42</accession>
<sequence length="269" mass="29802">MTSEPANKGKLYVVGVGPGHHDHMTYRAKQVIEESEVIVGYETYVGLVEDLIQGKEVYRYAMTQEVDRANQAIGFAEKGRIVSLVSSGDPGIYGMVGLIYEILAEKGWDKDSGIYVECVPGVSSLNSCAALVGSPLMTDFAVVSMSDLLVPWDMIVKRVEAAALGDYVTVIYNPASKKRVHQLRDTRDIFLKYRKPETPVAIIKGAYRETQQVVITTIDEMLEHQDMLGMITTVIVGNSSTYNYKGMMINPRGYTSKYQLVKETPQAKA</sequence>
<dbReference type="PANTHER" id="PTHR47036">
    <property type="entry name" value="COBALT-FACTOR III C(17)-METHYLTRANSFERASE-RELATED"/>
    <property type="match status" value="1"/>
</dbReference>
<dbReference type="PANTHER" id="PTHR47036:SF1">
    <property type="entry name" value="COBALT-FACTOR III C(17)-METHYLTRANSFERASE-RELATED"/>
    <property type="match status" value="1"/>
</dbReference>
<dbReference type="InterPro" id="IPR014777">
    <property type="entry name" value="4pyrrole_Mease_sub1"/>
</dbReference>
<dbReference type="UniPathway" id="UPA00148"/>
<dbReference type="Gene3D" id="3.40.1010.10">
    <property type="entry name" value="Cobalt-precorrin-4 Transmethylase, Domain 1"/>
    <property type="match status" value="1"/>
</dbReference>
<dbReference type="InterPro" id="IPR000878">
    <property type="entry name" value="4pyrrol_Mease"/>
</dbReference>
<dbReference type="eggNOG" id="arCOG00647">
    <property type="taxonomic scope" value="Archaea"/>
</dbReference>
<dbReference type="InterPro" id="IPR051810">
    <property type="entry name" value="Precorrin_MeTrfase"/>
</dbReference>
<dbReference type="KEGG" id="nev:NTE_00916"/>
<evidence type="ECO:0000256" key="4">
    <source>
        <dbReference type="ARBA" id="ARBA00022679"/>
    </source>
</evidence>
<dbReference type="GO" id="GO:0009236">
    <property type="term" value="P:cobalamin biosynthetic process"/>
    <property type="evidence" value="ECO:0007669"/>
    <property type="project" value="UniProtKB-UniPathway"/>
</dbReference>
<dbReference type="CDD" id="cd11646">
    <property type="entry name" value="Precorrin_3B_C17_MT"/>
    <property type="match status" value="1"/>
</dbReference>
<dbReference type="HOGENOM" id="CLU_047948_2_0_2"/>
<reference evidence="7 8" key="1">
    <citation type="journal article" date="2014" name="PLoS ONE">
        <title>Genome Sequence of Candidatus Nitrososphaera evergladensis from Group I.1b Enriched from Everglades Soil Reveals Novel Genomic Features of the Ammonia-Oxidizing Archaea.</title>
        <authorList>
            <person name="Zhalnina K.V."/>
            <person name="Dias R."/>
            <person name="Leonard M.T."/>
            <person name="Dorr de Quadros P."/>
            <person name="Camargo F.A."/>
            <person name="Drew J.C."/>
            <person name="Farmerie W.G."/>
            <person name="Daroub S.H."/>
            <person name="Triplett E.W."/>
        </authorList>
    </citation>
    <scope>NUCLEOTIDE SEQUENCE [LARGE SCALE GENOMIC DNA]</scope>
    <source>
        <strain evidence="7 8">SR1</strain>
    </source>
</reference>
<dbReference type="AlphaFoldDB" id="A0A075MQ42"/>
<evidence type="ECO:0000259" key="6">
    <source>
        <dbReference type="Pfam" id="PF00590"/>
    </source>
</evidence>
<dbReference type="OrthoDB" id="35891at2157"/>
<evidence type="ECO:0000256" key="2">
    <source>
        <dbReference type="ARBA" id="ARBA00022573"/>
    </source>
</evidence>
<feature type="domain" description="Tetrapyrrole methylase" evidence="6">
    <location>
        <begin position="10"/>
        <end position="221"/>
    </location>
</feature>
<dbReference type="Proteomes" id="UP000028194">
    <property type="component" value="Chromosome"/>
</dbReference>
<organism evidence="7 8">
    <name type="scientific">Candidatus Nitrososphaera evergladensis SR1</name>
    <dbReference type="NCBI Taxonomy" id="1459636"/>
    <lineage>
        <taxon>Archaea</taxon>
        <taxon>Nitrososphaerota</taxon>
        <taxon>Nitrososphaeria</taxon>
        <taxon>Nitrososphaerales</taxon>
        <taxon>Nitrososphaeraceae</taxon>
        <taxon>Nitrososphaera</taxon>
    </lineage>
</organism>
<protein>
    <submittedName>
        <fullName evidence="7">Precorrin-3B C17-methyltransferase</fullName>
        <ecNumber evidence="7">2.1.1.131</ecNumber>
    </submittedName>
</protein>
<evidence type="ECO:0000313" key="8">
    <source>
        <dbReference type="Proteomes" id="UP000028194"/>
    </source>
</evidence>
<evidence type="ECO:0000256" key="5">
    <source>
        <dbReference type="ARBA" id="ARBA00022691"/>
    </source>
</evidence>